<proteinExistence type="predicted"/>
<gene>
    <name evidence="1" type="ORF">chiPu_0009538</name>
</gene>
<protein>
    <submittedName>
        <fullName evidence="1">Uncharacterized protein</fullName>
    </submittedName>
</protein>
<evidence type="ECO:0000313" key="1">
    <source>
        <dbReference type="EMBL" id="GCC31083.1"/>
    </source>
</evidence>
<dbReference type="Proteomes" id="UP000287033">
    <property type="component" value="Unassembled WGS sequence"/>
</dbReference>
<keyword evidence="2" id="KW-1185">Reference proteome</keyword>
<evidence type="ECO:0000313" key="2">
    <source>
        <dbReference type="Proteomes" id="UP000287033"/>
    </source>
</evidence>
<dbReference type="AlphaFoldDB" id="A0A401SL23"/>
<organism evidence="1 2">
    <name type="scientific">Chiloscyllium punctatum</name>
    <name type="common">Brownbanded bambooshark</name>
    <name type="synonym">Hemiscyllium punctatum</name>
    <dbReference type="NCBI Taxonomy" id="137246"/>
    <lineage>
        <taxon>Eukaryota</taxon>
        <taxon>Metazoa</taxon>
        <taxon>Chordata</taxon>
        <taxon>Craniata</taxon>
        <taxon>Vertebrata</taxon>
        <taxon>Chondrichthyes</taxon>
        <taxon>Elasmobranchii</taxon>
        <taxon>Galeomorphii</taxon>
        <taxon>Galeoidea</taxon>
        <taxon>Orectolobiformes</taxon>
        <taxon>Hemiscylliidae</taxon>
        <taxon>Chiloscyllium</taxon>
    </lineage>
</organism>
<comment type="caution">
    <text evidence="1">The sequence shown here is derived from an EMBL/GenBank/DDBJ whole genome shotgun (WGS) entry which is preliminary data.</text>
</comment>
<accession>A0A401SL23</accession>
<sequence length="71" mass="7963">MGSQAESAARRLNQRVLRCVVFFTKVRKAQEDGSASRLMSLTWSQLGKQKPLPLTILLGSATEAHTWVIRH</sequence>
<dbReference type="EMBL" id="BEZZ01000340">
    <property type="protein sequence ID" value="GCC31083.1"/>
    <property type="molecule type" value="Genomic_DNA"/>
</dbReference>
<name>A0A401SL23_CHIPU</name>
<reference evidence="1 2" key="1">
    <citation type="journal article" date="2018" name="Nat. Ecol. Evol.">
        <title>Shark genomes provide insights into elasmobranch evolution and the origin of vertebrates.</title>
        <authorList>
            <person name="Hara Y"/>
            <person name="Yamaguchi K"/>
            <person name="Onimaru K"/>
            <person name="Kadota M"/>
            <person name="Koyanagi M"/>
            <person name="Keeley SD"/>
            <person name="Tatsumi K"/>
            <person name="Tanaka K"/>
            <person name="Motone F"/>
            <person name="Kageyama Y"/>
            <person name="Nozu R"/>
            <person name="Adachi N"/>
            <person name="Nishimura O"/>
            <person name="Nakagawa R"/>
            <person name="Tanegashima C"/>
            <person name="Kiyatake I"/>
            <person name="Matsumoto R"/>
            <person name="Murakumo K"/>
            <person name="Nishida K"/>
            <person name="Terakita A"/>
            <person name="Kuratani S"/>
            <person name="Sato K"/>
            <person name="Hyodo S Kuraku.S."/>
        </authorList>
    </citation>
    <scope>NUCLEOTIDE SEQUENCE [LARGE SCALE GENOMIC DNA]</scope>
</reference>